<reference evidence="2" key="1">
    <citation type="submission" date="2021-06" db="EMBL/GenBank/DDBJ databases">
        <title>Thalassococcus sp. CAU 1522 isolated from sea sand, Republic of Korea.</title>
        <authorList>
            <person name="Kim W."/>
        </authorList>
    </citation>
    <scope>NUCLEOTIDE SEQUENCE</scope>
    <source>
        <strain evidence="2">CAU 1522</strain>
    </source>
</reference>
<dbReference type="Proteomes" id="UP001166293">
    <property type="component" value="Unassembled WGS sequence"/>
</dbReference>
<evidence type="ECO:0000259" key="1">
    <source>
        <dbReference type="Pfam" id="PF01841"/>
    </source>
</evidence>
<dbReference type="PANTHER" id="PTHR33490:SF3">
    <property type="entry name" value="CONSERVED INTEGRAL MEMBRANE PROTEIN"/>
    <property type="match status" value="1"/>
</dbReference>
<accession>A0ABS6N2C8</accession>
<dbReference type="RefSeq" id="WP_217776060.1">
    <property type="nucleotide sequence ID" value="NZ_JAHRWL010000001.1"/>
</dbReference>
<comment type="caution">
    <text evidence="2">The sequence shown here is derived from an EMBL/GenBank/DDBJ whole genome shotgun (WGS) entry which is preliminary data.</text>
</comment>
<organism evidence="2 3">
    <name type="scientific">Thalassococcus arenae</name>
    <dbReference type="NCBI Taxonomy" id="2851652"/>
    <lineage>
        <taxon>Bacteria</taxon>
        <taxon>Pseudomonadati</taxon>
        <taxon>Pseudomonadota</taxon>
        <taxon>Alphaproteobacteria</taxon>
        <taxon>Rhodobacterales</taxon>
        <taxon>Roseobacteraceae</taxon>
        <taxon>Thalassococcus</taxon>
    </lineage>
</organism>
<proteinExistence type="predicted"/>
<gene>
    <name evidence="2" type="ORF">KUH32_00170</name>
</gene>
<protein>
    <submittedName>
        <fullName evidence="2">Transglutaminase family protein</fullName>
    </submittedName>
</protein>
<feature type="domain" description="Transglutaminase-like" evidence="1">
    <location>
        <begin position="33"/>
        <end position="149"/>
    </location>
</feature>
<name>A0ABS6N2C8_9RHOB</name>
<dbReference type="InterPro" id="IPR002931">
    <property type="entry name" value="Transglutaminase-like"/>
</dbReference>
<evidence type="ECO:0000313" key="2">
    <source>
        <dbReference type="EMBL" id="MBV2358176.1"/>
    </source>
</evidence>
<dbReference type="EMBL" id="JAHRWL010000001">
    <property type="protein sequence ID" value="MBV2358176.1"/>
    <property type="molecule type" value="Genomic_DNA"/>
</dbReference>
<dbReference type="PANTHER" id="PTHR33490">
    <property type="entry name" value="BLR5614 PROTEIN-RELATED"/>
    <property type="match status" value="1"/>
</dbReference>
<keyword evidence="3" id="KW-1185">Reference proteome</keyword>
<sequence length="230" mass="25764">MPPTTHAAPVQNADPLLAPTEFLDHDDPSVAAFAEKILAQCGPDPREQAVALFYAVRDGLFYEIYNADFSRGSMKASAILKRRSGLCIHKSLVYAALLRHAGIPSRLWLTDVKNHLCSPQLERLMGTKIFHYHALVSLRLDGRWYKATPVFNARLCQLYGMAPLEFDGYSDCVHHAYDLQGRAHMEIMNDHGEFDDLPYDTVMAGLRKKHASLFKTSTRFKSGSLLADIA</sequence>
<evidence type="ECO:0000313" key="3">
    <source>
        <dbReference type="Proteomes" id="UP001166293"/>
    </source>
</evidence>
<dbReference type="Pfam" id="PF01841">
    <property type="entry name" value="Transglut_core"/>
    <property type="match status" value="1"/>
</dbReference>